<dbReference type="GO" id="GO:0016020">
    <property type="term" value="C:membrane"/>
    <property type="evidence" value="ECO:0007669"/>
    <property type="project" value="TreeGrafter"/>
</dbReference>
<dbReference type="SUPFAM" id="SSF56112">
    <property type="entry name" value="Protein kinase-like (PK-like)"/>
    <property type="match status" value="1"/>
</dbReference>
<dbReference type="InterPro" id="IPR000719">
    <property type="entry name" value="Prot_kinase_dom"/>
</dbReference>
<dbReference type="AntiFam" id="ANF00025">
    <property type="entry name" value="Antisense to 23S rRNA"/>
</dbReference>
<dbReference type="InterPro" id="IPR051564">
    <property type="entry name" value="LRR_receptor-like_kinase"/>
</dbReference>
<reference evidence="2" key="2">
    <citation type="journal article" date="2024" name="Plant">
        <title>Genomic evolution and insights into agronomic trait innovations of Sesamum species.</title>
        <authorList>
            <person name="Miao H."/>
            <person name="Wang L."/>
            <person name="Qu L."/>
            <person name="Liu H."/>
            <person name="Sun Y."/>
            <person name="Le M."/>
            <person name="Wang Q."/>
            <person name="Wei S."/>
            <person name="Zheng Y."/>
            <person name="Lin W."/>
            <person name="Duan Y."/>
            <person name="Cao H."/>
            <person name="Xiong S."/>
            <person name="Wang X."/>
            <person name="Wei L."/>
            <person name="Li C."/>
            <person name="Ma Q."/>
            <person name="Ju M."/>
            <person name="Zhao R."/>
            <person name="Li G."/>
            <person name="Mu C."/>
            <person name="Tian Q."/>
            <person name="Mei H."/>
            <person name="Zhang T."/>
            <person name="Gao T."/>
            <person name="Zhang H."/>
        </authorList>
    </citation>
    <scope>NUCLEOTIDE SEQUENCE</scope>
    <source>
        <strain evidence="2">KEN8</strain>
    </source>
</reference>
<keyword evidence="2" id="KW-0808">Transferase</keyword>
<dbReference type="PROSITE" id="PS50011">
    <property type="entry name" value="PROTEIN_KINASE_DOM"/>
    <property type="match status" value="1"/>
</dbReference>
<accession>A0AAW2LA33</accession>
<dbReference type="AlphaFoldDB" id="A0AAW2LA33"/>
<organism evidence="2">
    <name type="scientific">Sesamum calycinum</name>
    <dbReference type="NCBI Taxonomy" id="2727403"/>
    <lineage>
        <taxon>Eukaryota</taxon>
        <taxon>Viridiplantae</taxon>
        <taxon>Streptophyta</taxon>
        <taxon>Embryophyta</taxon>
        <taxon>Tracheophyta</taxon>
        <taxon>Spermatophyta</taxon>
        <taxon>Magnoliopsida</taxon>
        <taxon>eudicotyledons</taxon>
        <taxon>Gunneridae</taxon>
        <taxon>Pentapetalae</taxon>
        <taxon>asterids</taxon>
        <taxon>lamiids</taxon>
        <taxon>Lamiales</taxon>
        <taxon>Pedaliaceae</taxon>
        <taxon>Sesamum</taxon>
    </lineage>
</organism>
<dbReference type="InterPro" id="IPR008271">
    <property type="entry name" value="Ser/Thr_kinase_AS"/>
</dbReference>
<dbReference type="SMART" id="SM00220">
    <property type="entry name" value="S_TKc"/>
    <property type="match status" value="1"/>
</dbReference>
<dbReference type="Pfam" id="PF00069">
    <property type="entry name" value="Pkinase"/>
    <property type="match status" value="1"/>
</dbReference>
<dbReference type="PROSITE" id="PS00108">
    <property type="entry name" value="PROTEIN_KINASE_ST"/>
    <property type="match status" value="1"/>
</dbReference>
<evidence type="ECO:0000313" key="2">
    <source>
        <dbReference type="EMBL" id="KAL0315292.1"/>
    </source>
</evidence>
<dbReference type="GO" id="GO:0004672">
    <property type="term" value="F:protein kinase activity"/>
    <property type="evidence" value="ECO:0007669"/>
    <property type="project" value="InterPro"/>
</dbReference>
<dbReference type="GO" id="GO:0005524">
    <property type="term" value="F:ATP binding"/>
    <property type="evidence" value="ECO:0007669"/>
    <property type="project" value="InterPro"/>
</dbReference>
<dbReference type="EMBL" id="JACGWM010000057">
    <property type="protein sequence ID" value="KAL0315292.1"/>
    <property type="molecule type" value="Genomic_DNA"/>
</dbReference>
<proteinExistence type="predicted"/>
<dbReference type="PANTHER" id="PTHR48055:SF55">
    <property type="entry name" value="PROTEIN KINASE DOMAIN-CONTAINING PROTEIN"/>
    <property type="match status" value="1"/>
</dbReference>
<keyword evidence="2" id="KW-0675">Receptor</keyword>
<name>A0AAW2LA33_9LAMI</name>
<dbReference type="PANTHER" id="PTHR48055">
    <property type="entry name" value="LEUCINE-RICH REPEAT RECEPTOR PROTEIN KINASE EMS1"/>
    <property type="match status" value="1"/>
</dbReference>
<keyword evidence="2" id="KW-0418">Kinase</keyword>
<evidence type="ECO:0000259" key="1">
    <source>
        <dbReference type="PROSITE" id="PS50011"/>
    </source>
</evidence>
<protein>
    <submittedName>
        <fullName evidence="2">Leucine-rich repeat receptor-like serine/threonine-protein kinase</fullName>
    </submittedName>
</protein>
<reference evidence="2" key="1">
    <citation type="submission" date="2020-06" db="EMBL/GenBank/DDBJ databases">
        <authorList>
            <person name="Li T."/>
            <person name="Hu X."/>
            <person name="Zhang T."/>
            <person name="Song X."/>
            <person name="Zhang H."/>
            <person name="Dai N."/>
            <person name="Sheng W."/>
            <person name="Hou X."/>
            <person name="Wei L."/>
        </authorList>
    </citation>
    <scope>NUCLEOTIDE SEQUENCE</scope>
    <source>
        <strain evidence="2">KEN8</strain>
        <tissue evidence="2">Leaf</tissue>
    </source>
</reference>
<comment type="caution">
    <text evidence="2">The sequence shown here is derived from an EMBL/GenBank/DDBJ whole genome shotgun (WGS) entry which is preliminary data.</text>
</comment>
<feature type="domain" description="Protein kinase" evidence="1">
    <location>
        <begin position="1"/>
        <end position="169"/>
    </location>
</feature>
<dbReference type="Gene3D" id="1.10.510.10">
    <property type="entry name" value="Transferase(Phosphotransferase) domain 1"/>
    <property type="match status" value="1"/>
</dbReference>
<dbReference type="InterPro" id="IPR011009">
    <property type="entry name" value="Kinase-like_dom_sf"/>
</dbReference>
<sequence length="259" mass="28783">MAYLHHYSPVKVVHCDLKPSNILLDDDMTALVTDFGIARLVKGADGFVDDSASYDSTDGLLCGSIGYIAPEYGMGKHASPQGDVYSFGVLLLEMVTGKRPTDVLFREGSSLHEWVKSRYPNKLRANFERSHVCDALRVRGVVPLLTERRKLSNRLSEIPGSVSHSHSVVEEEEGTGHIERLRSDGDFVKPSGSAGRYLCDKEFRYLRTVRVTAAVYRGFHSKHSEAKRVTALIPTRPARADTHLRAEMPTSFHVQAANQ</sequence>
<gene>
    <name evidence="2" type="ORF">Scaly_2870100</name>
</gene>